<evidence type="ECO:0000313" key="2">
    <source>
        <dbReference type="Proteomes" id="UP000790347"/>
    </source>
</evidence>
<dbReference type="AlphaFoldDB" id="A0A922LAQ3"/>
<sequence>MNRSNFESFDFDVDNDAGNHVGSVDFVGAGVDIVVAAAGQTKLIRIYPQKKQKTKNTCFSDHRKRMSHTTYYYSLQMHASFFHRDVHNKRILFPTNAIYQP</sequence>
<accession>A0A922LAQ3</accession>
<reference evidence="1" key="1">
    <citation type="submission" date="2013-05" db="EMBL/GenBank/DDBJ databases">
        <authorList>
            <person name="Yim A.K.Y."/>
            <person name="Chan T.F."/>
            <person name="Ji K.M."/>
            <person name="Liu X.Y."/>
            <person name="Zhou J.W."/>
            <person name="Li R.Q."/>
            <person name="Yang K.Y."/>
            <person name="Li J."/>
            <person name="Li M."/>
            <person name="Law P.T.W."/>
            <person name="Wu Y.L."/>
            <person name="Cai Z.L."/>
            <person name="Qin H."/>
            <person name="Bao Y."/>
            <person name="Leung R.K.K."/>
            <person name="Ng P.K.S."/>
            <person name="Zou J."/>
            <person name="Zhong X.J."/>
            <person name="Ran P.X."/>
            <person name="Zhong N.S."/>
            <person name="Liu Z.G."/>
            <person name="Tsui S.K.W."/>
        </authorList>
    </citation>
    <scope>NUCLEOTIDE SEQUENCE</scope>
    <source>
        <strain evidence="1">Derf</strain>
        <tissue evidence="1">Whole organism</tissue>
    </source>
</reference>
<gene>
    <name evidence="1" type="ORF">DERF_002661</name>
</gene>
<dbReference type="Proteomes" id="UP000790347">
    <property type="component" value="Unassembled WGS sequence"/>
</dbReference>
<protein>
    <submittedName>
        <fullName evidence="1">Uncharacterized protein</fullName>
    </submittedName>
</protein>
<comment type="caution">
    <text evidence="1">The sequence shown here is derived from an EMBL/GenBank/DDBJ whole genome shotgun (WGS) entry which is preliminary data.</text>
</comment>
<name>A0A922LAQ3_DERFA</name>
<organism evidence="1 2">
    <name type="scientific">Dermatophagoides farinae</name>
    <name type="common">American house dust mite</name>
    <dbReference type="NCBI Taxonomy" id="6954"/>
    <lineage>
        <taxon>Eukaryota</taxon>
        <taxon>Metazoa</taxon>
        <taxon>Ecdysozoa</taxon>
        <taxon>Arthropoda</taxon>
        <taxon>Chelicerata</taxon>
        <taxon>Arachnida</taxon>
        <taxon>Acari</taxon>
        <taxon>Acariformes</taxon>
        <taxon>Sarcoptiformes</taxon>
        <taxon>Astigmata</taxon>
        <taxon>Psoroptidia</taxon>
        <taxon>Analgoidea</taxon>
        <taxon>Pyroglyphidae</taxon>
        <taxon>Dermatophagoidinae</taxon>
        <taxon>Dermatophagoides</taxon>
    </lineage>
</organism>
<proteinExistence type="predicted"/>
<evidence type="ECO:0000313" key="1">
    <source>
        <dbReference type="EMBL" id="KAH9528744.1"/>
    </source>
</evidence>
<reference evidence="1" key="2">
    <citation type="journal article" date="2022" name="Res Sq">
        <title>Comparative Genomics Reveals Insights into the Divergent Evolution of Astigmatic Mites and Household Pest Adaptations.</title>
        <authorList>
            <person name="Xiong Q."/>
            <person name="Wan A.T.-Y."/>
            <person name="Liu X.-Y."/>
            <person name="Fung C.S.-H."/>
            <person name="Xiao X."/>
            <person name="Malainual N."/>
            <person name="Hou J."/>
            <person name="Wang L."/>
            <person name="Wang M."/>
            <person name="Yang K."/>
            <person name="Cui Y."/>
            <person name="Leung E."/>
            <person name="Nong W."/>
            <person name="Shin S.-K."/>
            <person name="Au S."/>
            <person name="Jeong K.Y."/>
            <person name="Chew F.T."/>
            <person name="Hui J."/>
            <person name="Leung T.F."/>
            <person name="Tungtrongchitr A."/>
            <person name="Zhong N."/>
            <person name="Liu Z."/>
            <person name="Tsui S."/>
        </authorList>
    </citation>
    <scope>NUCLEOTIDE SEQUENCE</scope>
    <source>
        <strain evidence="1">Derf</strain>
        <tissue evidence="1">Whole organism</tissue>
    </source>
</reference>
<dbReference type="EMBL" id="ASGP02000001">
    <property type="protein sequence ID" value="KAH9528744.1"/>
    <property type="molecule type" value="Genomic_DNA"/>
</dbReference>
<keyword evidence="2" id="KW-1185">Reference proteome</keyword>